<reference evidence="1" key="1">
    <citation type="submission" date="2022-12" db="EMBL/GenBank/DDBJ databases">
        <authorList>
            <person name="Wang J."/>
        </authorList>
    </citation>
    <scope>NUCLEOTIDE SEQUENCE</scope>
    <source>
        <strain evidence="1">HY-42-06</strain>
    </source>
</reference>
<dbReference type="EMBL" id="JAPQES010000005">
    <property type="protein sequence ID" value="MCY6371756.1"/>
    <property type="molecule type" value="Genomic_DNA"/>
</dbReference>
<name>A0ABT4CU66_9CLOT</name>
<dbReference type="Gene3D" id="1.25.10.10">
    <property type="entry name" value="Leucine-rich Repeat Variant"/>
    <property type="match status" value="1"/>
</dbReference>
<evidence type="ECO:0008006" key="3">
    <source>
        <dbReference type="Google" id="ProtNLM"/>
    </source>
</evidence>
<dbReference type="RefSeq" id="WP_268050640.1">
    <property type="nucleotide sequence ID" value="NZ_JAPQES010000005.1"/>
</dbReference>
<dbReference type="SUPFAM" id="SSF48371">
    <property type="entry name" value="ARM repeat"/>
    <property type="match status" value="1"/>
</dbReference>
<dbReference type="Proteomes" id="UP001079657">
    <property type="component" value="Unassembled WGS sequence"/>
</dbReference>
<evidence type="ECO:0000313" key="1">
    <source>
        <dbReference type="EMBL" id="MCY6371756.1"/>
    </source>
</evidence>
<protein>
    <recommendedName>
        <fullName evidence="3">HEAT repeat domain-containing protein</fullName>
    </recommendedName>
</protein>
<dbReference type="Gene3D" id="3.40.1580.10">
    <property type="entry name" value="SMI1/KNR4-like"/>
    <property type="match status" value="1"/>
</dbReference>
<organism evidence="1 2">
    <name type="scientific">Clostridium ganghwense</name>
    <dbReference type="NCBI Taxonomy" id="312089"/>
    <lineage>
        <taxon>Bacteria</taxon>
        <taxon>Bacillati</taxon>
        <taxon>Bacillota</taxon>
        <taxon>Clostridia</taxon>
        <taxon>Eubacteriales</taxon>
        <taxon>Clostridiaceae</taxon>
        <taxon>Clostridium</taxon>
    </lineage>
</organism>
<evidence type="ECO:0000313" key="2">
    <source>
        <dbReference type="Proteomes" id="UP001079657"/>
    </source>
</evidence>
<gene>
    <name evidence="1" type="ORF">OXH55_14005</name>
</gene>
<keyword evidence="2" id="KW-1185">Reference proteome</keyword>
<comment type="caution">
    <text evidence="1">The sequence shown here is derived from an EMBL/GenBank/DDBJ whole genome shotgun (WGS) entry which is preliminary data.</text>
</comment>
<dbReference type="InterPro" id="IPR037883">
    <property type="entry name" value="Knr4/Smi1-like_sf"/>
</dbReference>
<dbReference type="SUPFAM" id="SSF160631">
    <property type="entry name" value="SMI1/KNR4-like"/>
    <property type="match status" value="1"/>
</dbReference>
<proteinExistence type="predicted"/>
<dbReference type="InterPro" id="IPR016024">
    <property type="entry name" value="ARM-type_fold"/>
</dbReference>
<dbReference type="InterPro" id="IPR011989">
    <property type="entry name" value="ARM-like"/>
</dbReference>
<sequence>MKYDKLNEIYKTHIPLEILEALEEHRYKQEKSEFFIRLMKMDEILEMKQFLDKFEVFKNLIAIWTDDNSNYICMYYSGPLKYRICYLNHEETDVSPQFRNVKTFINELEKDEECDWDELVKDYPNECDISRNDMETDLNAIKELNSMLNNSDLDEDFRTQIIYSILALTPYDYLDSIIKYLDDEDDYVQERACDIVGFHRYNSAICKLKELCITGKINVPGAAERALRQMGHKIK</sequence>
<accession>A0ABT4CU66</accession>